<keyword evidence="6" id="KW-1185">Reference proteome</keyword>
<dbReference type="GO" id="GO:0004423">
    <property type="term" value="F:iduronate-2-sulfatase activity"/>
    <property type="evidence" value="ECO:0007669"/>
    <property type="project" value="TreeGrafter"/>
</dbReference>
<dbReference type="InterPro" id="IPR017850">
    <property type="entry name" value="Alkaline_phosphatase_core_sf"/>
</dbReference>
<dbReference type="PANTHER" id="PTHR45953:SF1">
    <property type="entry name" value="IDURONATE 2-SULFATASE"/>
    <property type="match status" value="1"/>
</dbReference>
<dbReference type="InterPro" id="IPR000917">
    <property type="entry name" value="Sulfatase_N"/>
</dbReference>
<accession>A0A6G4TUT3</accession>
<feature type="domain" description="Sulfatase N-terminal" evidence="4">
    <location>
        <begin position="7"/>
        <end position="342"/>
    </location>
</feature>
<organism evidence="5 6">
    <name type="scientific">Streptomyces coryli</name>
    <dbReference type="NCBI Taxonomy" id="1128680"/>
    <lineage>
        <taxon>Bacteria</taxon>
        <taxon>Bacillati</taxon>
        <taxon>Actinomycetota</taxon>
        <taxon>Actinomycetes</taxon>
        <taxon>Kitasatosporales</taxon>
        <taxon>Streptomycetaceae</taxon>
        <taxon>Streptomyces</taxon>
    </lineage>
</organism>
<proteinExistence type="predicted"/>
<keyword evidence="2 5" id="KW-0378">Hydrolase</keyword>
<evidence type="ECO:0000313" key="5">
    <source>
        <dbReference type="EMBL" id="NGN62751.1"/>
    </source>
</evidence>
<gene>
    <name evidence="5" type="ORF">G5C51_02390</name>
</gene>
<dbReference type="Pfam" id="PF00884">
    <property type="entry name" value="Sulfatase"/>
    <property type="match status" value="1"/>
</dbReference>
<feature type="region of interest" description="Disordered" evidence="3">
    <location>
        <begin position="472"/>
        <end position="493"/>
    </location>
</feature>
<reference evidence="5 6" key="1">
    <citation type="submission" date="2020-02" db="EMBL/GenBank/DDBJ databases">
        <title>Whole-genome analyses of novel actinobacteria.</title>
        <authorList>
            <person name="Sahin N."/>
        </authorList>
    </citation>
    <scope>NUCLEOTIDE SEQUENCE [LARGE SCALE GENOMIC DNA]</scope>
    <source>
        <strain evidence="5 6">A7024</strain>
    </source>
</reference>
<evidence type="ECO:0000256" key="3">
    <source>
        <dbReference type="SAM" id="MobiDB-lite"/>
    </source>
</evidence>
<feature type="compositionally biased region" description="Basic residues" evidence="3">
    <location>
        <begin position="484"/>
        <end position="493"/>
    </location>
</feature>
<dbReference type="Gene3D" id="3.40.720.10">
    <property type="entry name" value="Alkaline Phosphatase, subunit A"/>
    <property type="match status" value="1"/>
</dbReference>
<name>A0A6G4TUT3_9ACTN</name>
<dbReference type="PANTHER" id="PTHR45953">
    <property type="entry name" value="IDURONATE 2-SULFATASE"/>
    <property type="match status" value="1"/>
</dbReference>
<evidence type="ECO:0000256" key="2">
    <source>
        <dbReference type="ARBA" id="ARBA00022801"/>
    </source>
</evidence>
<dbReference type="SUPFAM" id="SSF53649">
    <property type="entry name" value="Alkaline phosphatase-like"/>
    <property type="match status" value="1"/>
</dbReference>
<dbReference type="EMBL" id="JAAKZV010000004">
    <property type="protein sequence ID" value="NGN62751.1"/>
    <property type="molecule type" value="Genomic_DNA"/>
</dbReference>
<keyword evidence="5" id="KW-0808">Transferase</keyword>
<dbReference type="GO" id="GO:0005737">
    <property type="term" value="C:cytoplasm"/>
    <property type="evidence" value="ECO:0007669"/>
    <property type="project" value="TreeGrafter"/>
</dbReference>
<dbReference type="GO" id="GO:0046872">
    <property type="term" value="F:metal ion binding"/>
    <property type="evidence" value="ECO:0007669"/>
    <property type="project" value="UniProtKB-KW"/>
</dbReference>
<dbReference type="RefSeq" id="WP_165230702.1">
    <property type="nucleotide sequence ID" value="NZ_JAAKZV010000004.1"/>
</dbReference>
<dbReference type="Proteomes" id="UP000481583">
    <property type="component" value="Unassembled WGS sequence"/>
</dbReference>
<evidence type="ECO:0000313" key="6">
    <source>
        <dbReference type="Proteomes" id="UP000481583"/>
    </source>
</evidence>
<dbReference type="GO" id="GO:0016740">
    <property type="term" value="F:transferase activity"/>
    <property type="evidence" value="ECO:0007669"/>
    <property type="project" value="UniProtKB-KW"/>
</dbReference>
<dbReference type="AlphaFoldDB" id="A0A6G4TUT3"/>
<protein>
    <submittedName>
        <fullName evidence="5">Sulfatase-like hydrolase/transferase</fullName>
    </submittedName>
</protein>
<keyword evidence="1" id="KW-0479">Metal-binding</keyword>
<comment type="caution">
    <text evidence="5">The sequence shown here is derived from an EMBL/GenBank/DDBJ whole genome shotgun (WGS) entry which is preliminary data.</text>
</comment>
<sequence length="493" mass="55591">MTAPAAPNIVLVMTDQHRAGFTKGEGFGLDTMPFLDSLAAAGTRLRRAYTTAPACVPARTSLLTGRWPSAHRVRQNSTPEAVIRGEDLLDVLGDAGYQTFFAGKTHMYRGKEDFDAFSGPYWHVNGPDGTDQQRAFAEWLKSIDHGPTTEPTPFPLECQFPHRIVSDAIAQLDARDRDRPFFSWLSLPEPHNPYQAPEPYFSLFGEDEVPERACGPEAAEAKGGAYKWLRDLVEEKRPGYDAMWRRYRATYCGMLRLIDDQLRRLVDHLEDQGEWDNTVLIFLTDHGDYVGDYGLQRKGAGMPEALVRIPMVVHGPGIDRRDNARDFVSLADLFPTLCEAVGRPVPLGVQGRSLWPMLTGGDYPAEEFADVCAERGYGGLPYPEDARPELHFPYEGSTYDELNTVTQSGSSRMLRHDRYKLYAHVDGTGELYDVDADPMELADRWDDPGLGHVKAALQARLQRWSLRLTDDLPRGNYDPNLPRHNWHRTSRRN</sequence>
<evidence type="ECO:0000256" key="1">
    <source>
        <dbReference type="ARBA" id="ARBA00022723"/>
    </source>
</evidence>
<evidence type="ECO:0000259" key="4">
    <source>
        <dbReference type="Pfam" id="PF00884"/>
    </source>
</evidence>